<dbReference type="Gene3D" id="3.30.565.10">
    <property type="entry name" value="Histidine kinase-like ATPase, C-terminal domain"/>
    <property type="match status" value="1"/>
</dbReference>
<feature type="compositionally biased region" description="Polar residues" evidence="7">
    <location>
        <begin position="1016"/>
        <end position="1025"/>
    </location>
</feature>
<comment type="catalytic activity">
    <reaction evidence="1">
        <text>ATP + protein L-histidine = ADP + protein N-phospho-L-histidine.</text>
        <dbReference type="EC" id="2.7.13.3"/>
    </reaction>
</comment>
<feature type="compositionally biased region" description="Basic and acidic residues" evidence="7">
    <location>
        <begin position="1"/>
        <end position="18"/>
    </location>
</feature>
<accession>A0ABS2SFN4</accession>
<evidence type="ECO:0000256" key="6">
    <source>
        <dbReference type="ARBA" id="ARBA00023012"/>
    </source>
</evidence>
<keyword evidence="5 10" id="KW-0418">Kinase</keyword>
<dbReference type="SUPFAM" id="SSF55874">
    <property type="entry name" value="ATPase domain of HSP90 chaperone/DNA topoisomerase II/histidine kinase"/>
    <property type="match status" value="1"/>
</dbReference>
<dbReference type="Proteomes" id="UP001195724">
    <property type="component" value="Unassembled WGS sequence"/>
</dbReference>
<dbReference type="Pfam" id="PF08376">
    <property type="entry name" value="NIT"/>
    <property type="match status" value="1"/>
</dbReference>
<dbReference type="InterPro" id="IPR050980">
    <property type="entry name" value="2C_sensor_his_kinase"/>
</dbReference>
<feature type="region of interest" description="Disordered" evidence="7">
    <location>
        <begin position="1"/>
        <end position="41"/>
    </location>
</feature>
<evidence type="ECO:0000256" key="7">
    <source>
        <dbReference type="SAM" id="MobiDB-lite"/>
    </source>
</evidence>
<dbReference type="InterPro" id="IPR013587">
    <property type="entry name" value="Nitrate/nitrite_sensing"/>
</dbReference>
<evidence type="ECO:0000256" key="2">
    <source>
        <dbReference type="ARBA" id="ARBA00012438"/>
    </source>
</evidence>
<organism evidence="10 11">
    <name type="scientific">Saccharothrix algeriensis</name>
    <dbReference type="NCBI Taxonomy" id="173560"/>
    <lineage>
        <taxon>Bacteria</taxon>
        <taxon>Bacillati</taxon>
        <taxon>Actinomycetota</taxon>
        <taxon>Actinomycetes</taxon>
        <taxon>Pseudonocardiales</taxon>
        <taxon>Pseudonocardiaceae</taxon>
        <taxon>Saccharothrix</taxon>
    </lineage>
</organism>
<dbReference type="InterPro" id="IPR003594">
    <property type="entry name" value="HATPase_dom"/>
</dbReference>
<evidence type="ECO:0000259" key="9">
    <source>
        <dbReference type="SMART" id="SM00387"/>
    </source>
</evidence>
<dbReference type="EMBL" id="JAFBCL010000001">
    <property type="protein sequence ID" value="MBM7813866.1"/>
    <property type="molecule type" value="Genomic_DNA"/>
</dbReference>
<reference evidence="10 11" key="1">
    <citation type="submission" date="2021-01" db="EMBL/GenBank/DDBJ databases">
        <title>Sequencing the genomes of 1000 actinobacteria strains.</title>
        <authorList>
            <person name="Klenk H.-P."/>
        </authorList>
    </citation>
    <scope>NUCLEOTIDE SEQUENCE [LARGE SCALE GENOMIC DNA]</scope>
    <source>
        <strain evidence="10 11">DSM 44581</strain>
    </source>
</reference>
<keyword evidence="6" id="KW-0902">Two-component regulatory system</keyword>
<comment type="caution">
    <text evidence="10">The sequence shown here is derived from an EMBL/GenBank/DDBJ whole genome shotgun (WGS) entry which is preliminary data.</text>
</comment>
<dbReference type="RefSeq" id="WP_204844448.1">
    <property type="nucleotide sequence ID" value="NZ_JAFBCL010000001.1"/>
</dbReference>
<dbReference type="EC" id="2.7.13.3" evidence="2"/>
<feature type="domain" description="Histidine kinase/HSP90-like ATPase" evidence="9">
    <location>
        <begin position="561"/>
        <end position="674"/>
    </location>
</feature>
<evidence type="ECO:0000256" key="8">
    <source>
        <dbReference type="SAM" id="Phobius"/>
    </source>
</evidence>
<gene>
    <name evidence="10" type="ORF">JOE68_004731</name>
</gene>
<keyword evidence="4" id="KW-0808">Transferase</keyword>
<keyword evidence="8" id="KW-0812">Transmembrane</keyword>
<dbReference type="PANTHER" id="PTHR44936">
    <property type="entry name" value="SENSOR PROTEIN CREC"/>
    <property type="match status" value="1"/>
</dbReference>
<dbReference type="Pfam" id="PF02518">
    <property type="entry name" value="HATPase_c"/>
    <property type="match status" value="1"/>
</dbReference>
<dbReference type="GO" id="GO:0016301">
    <property type="term" value="F:kinase activity"/>
    <property type="evidence" value="ECO:0007669"/>
    <property type="project" value="UniProtKB-KW"/>
</dbReference>
<feature type="region of interest" description="Disordered" evidence="7">
    <location>
        <begin position="774"/>
        <end position="796"/>
    </location>
</feature>
<evidence type="ECO:0000256" key="1">
    <source>
        <dbReference type="ARBA" id="ARBA00000085"/>
    </source>
</evidence>
<protein>
    <recommendedName>
        <fullName evidence="2">histidine kinase</fullName>
        <ecNumber evidence="2">2.7.13.3</ecNumber>
    </recommendedName>
</protein>
<keyword evidence="8" id="KW-1133">Transmembrane helix</keyword>
<sequence length="1025" mass="108911">MRGHDDHASGDEPERTEPDEVAEAAPPDPGPSTGTAAPDEGGISRWRLRNWRLRSKLAVVLLVPALSTLTLAGLRLDTQLDDVELFGKVQRELELSAQAAAVADALQRERDAAVLFVAGGRADNSAELVGRSAKVDQEVGKYREVADAAAGVDDSVRDAFQKSLQSLDGLPSLRNTTLTTKYPDISVSSAYTQVLSALSQVHRTTTSSLSNETVTPLTGANLALYSAKEQLFRQNAILLSTAKRGEFAPGQVNALRAAQSRLEAALTDFAATAGQENRQRYSDVVSGAAVDARSRLVQLALVQQEESGQVSISDAEVLRVGEETAGLIRTVALDIEGQADRAAVDLTDAASASAWRDAALVAVALLIAFALMAFVARSMLTPLRVLRRSAMDVARNHLPDAIKRIRTHRDPARAAEESLVPVPIHTTEEVGQVARAFDAVQREAVRLAVEQVALRANVNDMFINLSRRSQALVERQITVIDRLEQDEQDPDQLASLFELDHLATQMRRNSENLLVLSGTTVNRRVTRPVPISEVLGAAVSEVEKYARVQVAPAPELKVQGRVVNDLAHLIAELLDNATAFSKPTTKVTVRAIETRRGEVSIRIHDRGVGMQEQDVVEANAKLADPPEVDVSVAREMGLYVVGQLAKRHEIRVTLTNNDDIEGGVTAQVVLPVSLLHRGPEPLPTRPATPPQADAPVLVDSGVGVLAGVPKWTPDQLPASFGRPDPAPAEPTSFPHALPAQAEEGADYFAVEQTSAADLFTATVEETVPPVEGAIDYSYPGAARPAPAPVAEEDDASTQRLPIYEDVLSRWFQGGEGAEAAVHGPPGDAPSGTASERTVYADRAELVGTAGASEQTAYADRADLLDDADQPAERVERVAPEPTAAGLPKRAPAPSPVPANPPGWGPADGGWAAAGNVLKSDVDDTTTAGLPKRTPKARLMPGSLGGPAPRAAAPADQTADGASATSAGVATAAPPRRSADRLRQRFATYQRGVQLGRESADDDGMPWEGLSFGDSDNPGNQTKEQK</sequence>
<evidence type="ECO:0000256" key="5">
    <source>
        <dbReference type="ARBA" id="ARBA00022777"/>
    </source>
</evidence>
<feature type="compositionally biased region" description="Pro residues" evidence="7">
    <location>
        <begin position="890"/>
        <end position="903"/>
    </location>
</feature>
<keyword evidence="11" id="KW-1185">Reference proteome</keyword>
<dbReference type="PANTHER" id="PTHR44936:SF9">
    <property type="entry name" value="SENSOR PROTEIN CREC"/>
    <property type="match status" value="1"/>
</dbReference>
<feature type="transmembrane region" description="Helical" evidence="8">
    <location>
        <begin position="358"/>
        <end position="380"/>
    </location>
</feature>
<evidence type="ECO:0000256" key="3">
    <source>
        <dbReference type="ARBA" id="ARBA00022553"/>
    </source>
</evidence>
<dbReference type="InterPro" id="IPR036890">
    <property type="entry name" value="HATPase_C_sf"/>
</dbReference>
<evidence type="ECO:0000313" key="11">
    <source>
        <dbReference type="Proteomes" id="UP001195724"/>
    </source>
</evidence>
<proteinExistence type="predicted"/>
<keyword evidence="3" id="KW-0597">Phosphoprotein</keyword>
<name>A0ABS2SFN4_9PSEU</name>
<feature type="compositionally biased region" description="Low complexity" evidence="7">
    <location>
        <begin position="945"/>
        <end position="972"/>
    </location>
</feature>
<dbReference type="Gene3D" id="6.10.340.10">
    <property type="match status" value="1"/>
</dbReference>
<evidence type="ECO:0000256" key="4">
    <source>
        <dbReference type="ARBA" id="ARBA00022679"/>
    </source>
</evidence>
<dbReference type="SMART" id="SM00387">
    <property type="entry name" value="HATPase_c"/>
    <property type="match status" value="1"/>
</dbReference>
<evidence type="ECO:0000313" key="10">
    <source>
        <dbReference type="EMBL" id="MBM7813866.1"/>
    </source>
</evidence>
<feature type="region of interest" description="Disordered" evidence="7">
    <location>
        <begin position="874"/>
        <end position="1025"/>
    </location>
</feature>
<keyword evidence="8" id="KW-0472">Membrane</keyword>